<evidence type="ECO:0000313" key="2">
    <source>
        <dbReference type="EMBL" id="CAD0092820.1"/>
    </source>
</evidence>
<feature type="compositionally biased region" description="Polar residues" evidence="1">
    <location>
        <begin position="94"/>
        <end position="107"/>
    </location>
</feature>
<sequence>MPSNRHIDDVADMKRPLSPVASPSSPKRVKRDDSRLVKDDNEVDSRALDGWGYKTWRMTTSNPFASRGYSQNIGYPSENENVKFDPAYLDEEYQNQQIQQATENNLHTMEESKHSPQETPSLSPASSSCAPGSPTRYASPSPCRRRSSRPPPRLRKRRQRPPTTPPPAPRLETLTSPLDATPSPLFRSSPRSCEVVNTEEAVHQQYSRNTLGLGDSEHGNIV</sequence>
<feature type="region of interest" description="Disordered" evidence="1">
    <location>
        <begin position="1"/>
        <end position="44"/>
    </location>
</feature>
<feature type="compositionally biased region" description="Basic and acidic residues" evidence="1">
    <location>
        <begin position="1"/>
        <end position="15"/>
    </location>
</feature>
<dbReference type="EMBL" id="CAIJEO010000005">
    <property type="protein sequence ID" value="CAD0092820.1"/>
    <property type="molecule type" value="Genomic_DNA"/>
</dbReference>
<reference evidence="2" key="1">
    <citation type="submission" date="2020-06" db="EMBL/GenBank/DDBJ databases">
        <authorList>
            <person name="Onetto C."/>
        </authorList>
    </citation>
    <scope>NUCLEOTIDE SEQUENCE</scope>
</reference>
<name>A0A9N8JUZ0_9PEZI</name>
<feature type="compositionally biased region" description="Basic and acidic residues" evidence="1">
    <location>
        <begin position="30"/>
        <end position="44"/>
    </location>
</feature>
<feature type="compositionally biased region" description="Polar residues" evidence="1">
    <location>
        <begin position="60"/>
        <end position="74"/>
    </location>
</feature>
<dbReference type="OrthoDB" id="3868068at2759"/>
<comment type="caution">
    <text evidence="2">The sequence shown here is derived from an EMBL/GenBank/DDBJ whole genome shotgun (WGS) entry which is preliminary data.</text>
</comment>
<keyword evidence="3" id="KW-1185">Reference proteome</keyword>
<organism evidence="2 3">
    <name type="scientific">Aureobasidium mustum</name>
    <dbReference type="NCBI Taxonomy" id="2773714"/>
    <lineage>
        <taxon>Eukaryota</taxon>
        <taxon>Fungi</taxon>
        <taxon>Dikarya</taxon>
        <taxon>Ascomycota</taxon>
        <taxon>Pezizomycotina</taxon>
        <taxon>Dothideomycetes</taxon>
        <taxon>Dothideomycetidae</taxon>
        <taxon>Dothideales</taxon>
        <taxon>Saccotheciaceae</taxon>
        <taxon>Aureobasidium</taxon>
    </lineage>
</organism>
<evidence type="ECO:0000256" key="1">
    <source>
        <dbReference type="SAM" id="MobiDB-lite"/>
    </source>
</evidence>
<feature type="region of interest" description="Disordered" evidence="1">
    <location>
        <begin position="60"/>
        <end position="222"/>
    </location>
</feature>
<accession>A0A9N8JUZ0</accession>
<gene>
    <name evidence="2" type="ORF">AWRI4233_LOCUS3897</name>
</gene>
<feature type="compositionally biased region" description="Low complexity" evidence="1">
    <location>
        <begin position="120"/>
        <end position="142"/>
    </location>
</feature>
<feature type="compositionally biased region" description="Basic residues" evidence="1">
    <location>
        <begin position="143"/>
        <end position="160"/>
    </location>
</feature>
<proteinExistence type="predicted"/>
<protein>
    <submittedName>
        <fullName evidence="2">Uncharacterized protein</fullName>
    </submittedName>
</protein>
<dbReference type="AlphaFoldDB" id="A0A9N8JUZ0"/>
<evidence type="ECO:0000313" key="3">
    <source>
        <dbReference type="Proteomes" id="UP000714618"/>
    </source>
</evidence>
<dbReference type="Proteomes" id="UP000714618">
    <property type="component" value="Unassembled WGS sequence"/>
</dbReference>